<dbReference type="AlphaFoldDB" id="A0A7J9BP01"/>
<dbReference type="SUPFAM" id="SSF48264">
    <property type="entry name" value="Cytochrome P450"/>
    <property type="match status" value="1"/>
</dbReference>
<evidence type="ECO:0000256" key="7">
    <source>
        <dbReference type="ARBA" id="ARBA00022989"/>
    </source>
</evidence>
<evidence type="ECO:0000256" key="12">
    <source>
        <dbReference type="PIRSR" id="PIRSR602401-1"/>
    </source>
</evidence>
<keyword evidence="9 12" id="KW-0408">Iron</keyword>
<evidence type="ECO:0000256" key="1">
    <source>
        <dbReference type="ARBA" id="ARBA00001971"/>
    </source>
</evidence>
<keyword evidence="11" id="KW-0472">Membrane</keyword>
<comment type="caution">
    <text evidence="13">The sequence shown here is derived from an EMBL/GenBank/DDBJ whole genome shotgun (WGS) entry which is preliminary data.</text>
</comment>
<keyword evidence="5" id="KW-0812">Transmembrane</keyword>
<dbReference type="GO" id="GO:0016705">
    <property type="term" value="F:oxidoreductase activity, acting on paired donors, with incorporation or reduction of molecular oxygen"/>
    <property type="evidence" value="ECO:0007669"/>
    <property type="project" value="InterPro"/>
</dbReference>
<comment type="similarity">
    <text evidence="3">Belongs to the cytochrome P450 family.</text>
</comment>
<evidence type="ECO:0000256" key="11">
    <source>
        <dbReference type="ARBA" id="ARBA00023136"/>
    </source>
</evidence>
<name>A0A7J9BP01_GOSGO</name>
<evidence type="ECO:0000256" key="9">
    <source>
        <dbReference type="ARBA" id="ARBA00023004"/>
    </source>
</evidence>
<keyword evidence="7" id="KW-1133">Transmembrane helix</keyword>
<reference evidence="13 14" key="1">
    <citation type="journal article" date="2019" name="Genome Biol. Evol.">
        <title>Insights into the evolution of the New World diploid cottons (Gossypium, subgenus Houzingenia) based on genome sequencing.</title>
        <authorList>
            <person name="Grover C.E."/>
            <person name="Arick M.A. 2nd"/>
            <person name="Thrash A."/>
            <person name="Conover J.L."/>
            <person name="Sanders W.S."/>
            <person name="Peterson D.G."/>
            <person name="Frelichowski J.E."/>
            <person name="Scheffler J.A."/>
            <person name="Scheffler B.E."/>
            <person name="Wendel J.F."/>
        </authorList>
    </citation>
    <scope>NUCLEOTIDE SEQUENCE [LARGE SCALE GENOMIC DNA]</scope>
    <source>
        <strain evidence="13">5</strain>
        <tissue evidence="13">Leaf</tissue>
    </source>
</reference>
<dbReference type="Gene3D" id="1.10.630.10">
    <property type="entry name" value="Cytochrome P450"/>
    <property type="match status" value="2"/>
</dbReference>
<comment type="cofactor">
    <cofactor evidence="1 12">
        <name>heme</name>
        <dbReference type="ChEBI" id="CHEBI:30413"/>
    </cofactor>
</comment>
<dbReference type="GO" id="GO:0016020">
    <property type="term" value="C:membrane"/>
    <property type="evidence" value="ECO:0007669"/>
    <property type="project" value="UniProtKB-SubCell"/>
</dbReference>
<evidence type="ECO:0000313" key="14">
    <source>
        <dbReference type="Proteomes" id="UP000593579"/>
    </source>
</evidence>
<dbReference type="PRINTS" id="PR00385">
    <property type="entry name" value="P450"/>
</dbReference>
<evidence type="ECO:0000256" key="8">
    <source>
        <dbReference type="ARBA" id="ARBA00023002"/>
    </source>
</evidence>
<feature type="non-terminal residue" evidence="13">
    <location>
        <position position="355"/>
    </location>
</feature>
<comment type="subcellular location">
    <subcellularLocation>
        <location evidence="2">Membrane</location>
        <topology evidence="2">Single-pass membrane protein</topology>
    </subcellularLocation>
</comment>
<dbReference type="Pfam" id="PF00067">
    <property type="entry name" value="p450"/>
    <property type="match status" value="1"/>
</dbReference>
<dbReference type="Proteomes" id="UP000593579">
    <property type="component" value="Unassembled WGS sequence"/>
</dbReference>
<evidence type="ECO:0000313" key="13">
    <source>
        <dbReference type="EMBL" id="MBA0737890.1"/>
    </source>
</evidence>
<dbReference type="GO" id="GO:0004497">
    <property type="term" value="F:monooxygenase activity"/>
    <property type="evidence" value="ECO:0007669"/>
    <property type="project" value="UniProtKB-KW"/>
</dbReference>
<feature type="binding site" description="axial binding residue" evidence="12">
    <location>
        <position position="354"/>
    </location>
    <ligand>
        <name>heme</name>
        <dbReference type="ChEBI" id="CHEBI:30413"/>
    </ligand>
    <ligandPart>
        <name>Fe</name>
        <dbReference type="ChEBI" id="CHEBI:18248"/>
    </ligandPart>
</feature>
<evidence type="ECO:0008006" key="15">
    <source>
        <dbReference type="Google" id="ProtNLM"/>
    </source>
</evidence>
<keyword evidence="4 12" id="KW-0349">Heme</keyword>
<keyword evidence="14" id="KW-1185">Reference proteome</keyword>
<keyword evidence="10" id="KW-0503">Monooxygenase</keyword>
<sequence>MALTHDIFPKVQPQIYSWINKYGRNYLCWNGVRAELVISEPELVREILKNSEKTFPKRKPTIYLSKLLGNGLVTVEGEKWAKQRKLANYAFHGESLKNMTPAVIASVETMLEKWKGQEGKEIEVFHEFRLLTSEVISRTAFGSSYLEGEKVFAMLNKLSMIMSRNLYNTRIPLINKLWKPADMLESEELAKEIQYCVMKMVKKREDKVCKTFYFAGQDTVNSLLAWIVFLLAIHGDWQEKARREVIEIFGNQIPNSEEMSKLKIMTMIIYETLRLYGPSNGMMRRTESDVQLGKLILPANLDLLVIHAAPHHDPQLWGDDVHLFKPERFAEGIAKATNYNAGAFCPFGLGPRNCV</sequence>
<keyword evidence="8" id="KW-0560">Oxidoreductase</keyword>
<proteinExistence type="inferred from homology"/>
<evidence type="ECO:0000256" key="5">
    <source>
        <dbReference type="ARBA" id="ARBA00022692"/>
    </source>
</evidence>
<dbReference type="GO" id="GO:0005506">
    <property type="term" value="F:iron ion binding"/>
    <property type="evidence" value="ECO:0007669"/>
    <property type="project" value="InterPro"/>
</dbReference>
<evidence type="ECO:0000256" key="10">
    <source>
        <dbReference type="ARBA" id="ARBA00023033"/>
    </source>
</evidence>
<dbReference type="EMBL" id="JABEZY010000005">
    <property type="protein sequence ID" value="MBA0737890.1"/>
    <property type="molecule type" value="Genomic_DNA"/>
</dbReference>
<dbReference type="InterPro" id="IPR036396">
    <property type="entry name" value="Cyt_P450_sf"/>
</dbReference>
<protein>
    <recommendedName>
        <fullName evidence="15">Cytochrome P450 CYP749A22-like</fullName>
    </recommendedName>
</protein>
<dbReference type="InterPro" id="IPR001128">
    <property type="entry name" value="Cyt_P450"/>
</dbReference>
<evidence type="ECO:0000256" key="6">
    <source>
        <dbReference type="ARBA" id="ARBA00022723"/>
    </source>
</evidence>
<gene>
    <name evidence="13" type="ORF">Gogos_011313</name>
</gene>
<dbReference type="InterPro" id="IPR050665">
    <property type="entry name" value="Cytochrome_P450_Monooxygen"/>
</dbReference>
<keyword evidence="6 12" id="KW-0479">Metal-binding</keyword>
<dbReference type="GO" id="GO:0020037">
    <property type="term" value="F:heme binding"/>
    <property type="evidence" value="ECO:0007669"/>
    <property type="project" value="InterPro"/>
</dbReference>
<dbReference type="InterPro" id="IPR002401">
    <property type="entry name" value="Cyt_P450_E_grp-I"/>
</dbReference>
<organism evidence="13 14">
    <name type="scientific">Gossypium gossypioides</name>
    <name type="common">Mexican cotton</name>
    <name type="synonym">Selera gossypioides</name>
    <dbReference type="NCBI Taxonomy" id="34282"/>
    <lineage>
        <taxon>Eukaryota</taxon>
        <taxon>Viridiplantae</taxon>
        <taxon>Streptophyta</taxon>
        <taxon>Embryophyta</taxon>
        <taxon>Tracheophyta</taxon>
        <taxon>Spermatophyta</taxon>
        <taxon>Magnoliopsida</taxon>
        <taxon>eudicotyledons</taxon>
        <taxon>Gunneridae</taxon>
        <taxon>Pentapetalae</taxon>
        <taxon>rosids</taxon>
        <taxon>malvids</taxon>
        <taxon>Malvales</taxon>
        <taxon>Malvaceae</taxon>
        <taxon>Malvoideae</taxon>
        <taxon>Gossypium</taxon>
    </lineage>
</organism>
<dbReference type="PANTHER" id="PTHR24282">
    <property type="entry name" value="CYTOCHROME P450 FAMILY MEMBER"/>
    <property type="match status" value="1"/>
</dbReference>
<dbReference type="PANTHER" id="PTHR24282:SF226">
    <property type="entry name" value="CYTOCHROME P450 CYP749A22-LIKE"/>
    <property type="match status" value="1"/>
</dbReference>
<dbReference type="PRINTS" id="PR00463">
    <property type="entry name" value="EP450I"/>
</dbReference>
<evidence type="ECO:0000256" key="3">
    <source>
        <dbReference type="ARBA" id="ARBA00010617"/>
    </source>
</evidence>
<evidence type="ECO:0000256" key="4">
    <source>
        <dbReference type="ARBA" id="ARBA00022617"/>
    </source>
</evidence>
<accession>A0A7J9BP01</accession>
<evidence type="ECO:0000256" key="2">
    <source>
        <dbReference type="ARBA" id="ARBA00004167"/>
    </source>
</evidence>
<dbReference type="OrthoDB" id="1470350at2759"/>